<evidence type="ECO:0000313" key="8">
    <source>
        <dbReference type="Proteomes" id="UP000030748"/>
    </source>
</evidence>
<evidence type="ECO:0000313" key="7">
    <source>
        <dbReference type="EMBL" id="EYU30729.1"/>
    </source>
</evidence>
<dbReference type="EMBL" id="KI631019">
    <property type="protein sequence ID" value="EYU30729.1"/>
    <property type="molecule type" value="Genomic_DNA"/>
</dbReference>
<dbReference type="PANTHER" id="PTHR11062">
    <property type="entry name" value="EXOSTOSIN HEPARAN SULFATE GLYCOSYLTRANSFERASE -RELATED"/>
    <property type="match status" value="1"/>
</dbReference>
<keyword evidence="4" id="KW-0735">Signal-anchor</keyword>
<feature type="domain" description="Exostosin GT47" evidence="6">
    <location>
        <begin position="126"/>
        <end position="407"/>
    </location>
</feature>
<gene>
    <name evidence="7" type="ORF">MIMGU_mgv1a006113mg</name>
</gene>
<dbReference type="AlphaFoldDB" id="A0A022QT13"/>
<keyword evidence="4" id="KW-0812">Transmembrane</keyword>
<keyword evidence="3" id="KW-0328">Glycosyltransferase</keyword>
<dbReference type="eggNOG" id="KOG1021">
    <property type="taxonomic scope" value="Eukaryota"/>
</dbReference>
<evidence type="ECO:0000256" key="3">
    <source>
        <dbReference type="ARBA" id="ARBA00022676"/>
    </source>
</evidence>
<comment type="subcellular location">
    <subcellularLocation>
        <location evidence="1">Golgi apparatus membrane</location>
        <topology evidence="1">Single-pass type II membrane protein</topology>
    </subcellularLocation>
</comment>
<evidence type="ECO:0000259" key="6">
    <source>
        <dbReference type="Pfam" id="PF03016"/>
    </source>
</evidence>
<sequence length="456" mass="53399">MKEINLNLVSIFEPEKPVLVLPKNLSLVHDKEPKIEGSDISVTPISSALRKKGGKAMSITEMNSLLLVNSAEKKLKRPRLASQRDRELQDAKYQILNAPIQRSISQVHASLFRNYSMFVRSYELMESKFKVYIYREGEKPIFHNPYTRGIYASEGWFMKLMEKNKQFAVKDPKKAHMFYLPFSSVKLRNALNESGFRSQKDLENHLKKYVDIIATKYRFWNKRGGADHFLVACHDWAPRSTRKIFENCTRALCNSNIAGGFKIGKDVSLPVTYIRSSENPLKDIEKNPSPNKTILAFFAGGMHGYVRPILLHYWQNKQPDMKIVGPMPRDIEGKAKYREFMKASKYCICAKGYEVHTPRVVESIYYECVPVIISDNYVPPLFEVFDWESFALFVLEKDIPNLREILLSVSEDRYAMMKRRLKMVQRYFFWHKIPEKYDLFHMILHSVWYSRVFRVL</sequence>
<evidence type="ECO:0000256" key="1">
    <source>
        <dbReference type="ARBA" id="ARBA00004323"/>
    </source>
</evidence>
<protein>
    <recommendedName>
        <fullName evidence="6">Exostosin GT47 domain-containing protein</fullName>
    </recommendedName>
</protein>
<dbReference type="STRING" id="4155.A0A022QT13"/>
<name>A0A022QT13_ERYGU</name>
<dbReference type="OrthoDB" id="1924787at2759"/>
<dbReference type="Pfam" id="PF03016">
    <property type="entry name" value="Exostosin_GT47"/>
    <property type="match status" value="1"/>
</dbReference>
<keyword evidence="8" id="KW-1185">Reference proteome</keyword>
<evidence type="ECO:0000256" key="4">
    <source>
        <dbReference type="ARBA" id="ARBA00022968"/>
    </source>
</evidence>
<organism evidence="7 8">
    <name type="scientific">Erythranthe guttata</name>
    <name type="common">Yellow monkey flower</name>
    <name type="synonym">Mimulus guttatus</name>
    <dbReference type="NCBI Taxonomy" id="4155"/>
    <lineage>
        <taxon>Eukaryota</taxon>
        <taxon>Viridiplantae</taxon>
        <taxon>Streptophyta</taxon>
        <taxon>Embryophyta</taxon>
        <taxon>Tracheophyta</taxon>
        <taxon>Spermatophyta</taxon>
        <taxon>Magnoliopsida</taxon>
        <taxon>eudicotyledons</taxon>
        <taxon>Gunneridae</taxon>
        <taxon>Pentapetalae</taxon>
        <taxon>asterids</taxon>
        <taxon>lamiids</taxon>
        <taxon>Lamiales</taxon>
        <taxon>Phrymaceae</taxon>
        <taxon>Erythranthe</taxon>
    </lineage>
</organism>
<dbReference type="InterPro" id="IPR004263">
    <property type="entry name" value="Exostosin"/>
</dbReference>
<dbReference type="OMA" id="FGPMPHD"/>
<accession>A0A022QT13</accession>
<dbReference type="InterPro" id="IPR040911">
    <property type="entry name" value="Exostosin_GT47"/>
</dbReference>
<reference evidence="7 8" key="1">
    <citation type="journal article" date="2013" name="Proc. Natl. Acad. Sci. U.S.A.">
        <title>Fine-scale variation in meiotic recombination in Mimulus inferred from population shotgun sequencing.</title>
        <authorList>
            <person name="Hellsten U."/>
            <person name="Wright K.M."/>
            <person name="Jenkins J."/>
            <person name="Shu S."/>
            <person name="Yuan Y."/>
            <person name="Wessler S.R."/>
            <person name="Schmutz J."/>
            <person name="Willis J.H."/>
            <person name="Rokhsar D.S."/>
        </authorList>
    </citation>
    <scope>NUCLEOTIDE SEQUENCE [LARGE SCALE GENOMIC DNA]</scope>
    <source>
        <strain evidence="8">cv. DUN x IM62</strain>
    </source>
</reference>
<evidence type="ECO:0000256" key="2">
    <source>
        <dbReference type="ARBA" id="ARBA00010271"/>
    </source>
</evidence>
<proteinExistence type="inferred from homology"/>
<keyword evidence="5" id="KW-0333">Golgi apparatus</keyword>
<dbReference type="GO" id="GO:0016757">
    <property type="term" value="F:glycosyltransferase activity"/>
    <property type="evidence" value="ECO:0007669"/>
    <property type="project" value="UniProtKB-KW"/>
</dbReference>
<dbReference type="Proteomes" id="UP000030748">
    <property type="component" value="Unassembled WGS sequence"/>
</dbReference>
<keyword evidence="3" id="KW-0808">Transferase</keyword>
<comment type="similarity">
    <text evidence="2">Belongs to the glycosyltransferase 47 family.</text>
</comment>
<dbReference type="PANTHER" id="PTHR11062:SF77">
    <property type="entry name" value="GLYCOSYLTRANSFERASE FAMILY EXOSTOSIN PROTEIN"/>
    <property type="match status" value="1"/>
</dbReference>
<evidence type="ECO:0000256" key="5">
    <source>
        <dbReference type="ARBA" id="ARBA00023034"/>
    </source>
</evidence>
<dbReference type="GO" id="GO:0000139">
    <property type="term" value="C:Golgi membrane"/>
    <property type="evidence" value="ECO:0007669"/>
    <property type="project" value="UniProtKB-SubCell"/>
</dbReference>